<evidence type="ECO:0000313" key="2">
    <source>
        <dbReference type="Proteomes" id="UP000501690"/>
    </source>
</evidence>
<sequence>MEVFYRWVPDGDFIRVGQTSRTVSNMPSKILDKLDNLSDFNWAECVNTFLVGALSRGYKVVREKQNSRSLNIVGYVVVWPLVKIKTVNIESIFEKAMELAAEYFGSGHADPPTPKGYDLNEVGGSPSKQNKYEQVEEKNVHANNYMYKEKRLIGRVNRVIFIPLFTNLKHLLWLLVGDKNQDKASFELLVDDLLQQPNL</sequence>
<name>A0A4D6LL90_VIGUN</name>
<proteinExistence type="predicted"/>
<dbReference type="EMBL" id="CP039348">
    <property type="protein sequence ID" value="QCD89351.1"/>
    <property type="molecule type" value="Genomic_DNA"/>
</dbReference>
<organism evidence="1 2">
    <name type="scientific">Vigna unguiculata</name>
    <name type="common">Cowpea</name>
    <dbReference type="NCBI Taxonomy" id="3917"/>
    <lineage>
        <taxon>Eukaryota</taxon>
        <taxon>Viridiplantae</taxon>
        <taxon>Streptophyta</taxon>
        <taxon>Embryophyta</taxon>
        <taxon>Tracheophyta</taxon>
        <taxon>Spermatophyta</taxon>
        <taxon>Magnoliopsida</taxon>
        <taxon>eudicotyledons</taxon>
        <taxon>Gunneridae</taxon>
        <taxon>Pentapetalae</taxon>
        <taxon>rosids</taxon>
        <taxon>fabids</taxon>
        <taxon>Fabales</taxon>
        <taxon>Fabaceae</taxon>
        <taxon>Papilionoideae</taxon>
        <taxon>50 kb inversion clade</taxon>
        <taxon>NPAAA clade</taxon>
        <taxon>indigoferoid/millettioid clade</taxon>
        <taxon>Phaseoleae</taxon>
        <taxon>Vigna</taxon>
    </lineage>
</organism>
<gene>
    <name evidence="1" type="ORF">DEO72_LG4g295</name>
</gene>
<dbReference type="AlphaFoldDB" id="A0A4D6LL90"/>
<accession>A0A4D6LL90</accession>
<dbReference type="Proteomes" id="UP000501690">
    <property type="component" value="Linkage Group LG4"/>
</dbReference>
<protein>
    <submittedName>
        <fullName evidence="1">Uncharacterized protein</fullName>
    </submittedName>
</protein>
<evidence type="ECO:0000313" key="1">
    <source>
        <dbReference type="EMBL" id="QCD89351.1"/>
    </source>
</evidence>
<reference evidence="1 2" key="1">
    <citation type="submission" date="2019-04" db="EMBL/GenBank/DDBJ databases">
        <title>An improved genome assembly and genetic linkage map for asparagus bean, Vigna unguiculata ssp. sesquipedialis.</title>
        <authorList>
            <person name="Xia Q."/>
            <person name="Zhang R."/>
            <person name="Dong Y."/>
        </authorList>
    </citation>
    <scope>NUCLEOTIDE SEQUENCE [LARGE SCALE GENOMIC DNA]</scope>
    <source>
        <tissue evidence="1">Leaf</tissue>
    </source>
</reference>
<keyword evidence="2" id="KW-1185">Reference proteome</keyword>